<evidence type="ECO:0000259" key="9">
    <source>
        <dbReference type="Pfam" id="PF20730"/>
    </source>
</evidence>
<evidence type="ECO:0000256" key="6">
    <source>
        <dbReference type="ARBA" id="ARBA00023136"/>
    </source>
</evidence>
<dbReference type="InterPro" id="IPR023090">
    <property type="entry name" value="UPF0702_alpha/beta_dom_sf"/>
</dbReference>
<keyword evidence="6 7" id="KW-0472">Membrane</keyword>
<dbReference type="KEGG" id="prz:GZH47_16830"/>
<evidence type="ECO:0000256" key="1">
    <source>
        <dbReference type="ARBA" id="ARBA00004651"/>
    </source>
</evidence>
<protein>
    <submittedName>
        <fullName evidence="10">DUF421 domain-containing protein</fullName>
    </submittedName>
</protein>
<comment type="similarity">
    <text evidence="2">Belongs to the UPF0702 family.</text>
</comment>
<dbReference type="Pfam" id="PF04239">
    <property type="entry name" value="DUF421"/>
    <property type="match status" value="1"/>
</dbReference>
<keyword evidence="11" id="KW-1185">Reference proteome</keyword>
<evidence type="ECO:0000256" key="3">
    <source>
        <dbReference type="ARBA" id="ARBA00022475"/>
    </source>
</evidence>
<dbReference type="InterPro" id="IPR048454">
    <property type="entry name" value="YetF_N"/>
</dbReference>
<proteinExistence type="inferred from homology"/>
<feature type="domain" description="YetF C-terminal" evidence="8">
    <location>
        <begin position="123"/>
        <end position="252"/>
    </location>
</feature>
<dbReference type="InterPro" id="IPR007353">
    <property type="entry name" value="DUF421"/>
</dbReference>
<feature type="transmembrane region" description="Helical" evidence="7">
    <location>
        <begin position="74"/>
        <end position="94"/>
    </location>
</feature>
<dbReference type="Proteomes" id="UP000479114">
    <property type="component" value="Chromosome"/>
</dbReference>
<evidence type="ECO:0000313" key="10">
    <source>
        <dbReference type="EMBL" id="QHW32307.1"/>
    </source>
</evidence>
<accession>A0A6C0P1H8</accession>
<dbReference type="Pfam" id="PF20730">
    <property type="entry name" value="YetF_N"/>
    <property type="match status" value="1"/>
</dbReference>
<evidence type="ECO:0000256" key="5">
    <source>
        <dbReference type="ARBA" id="ARBA00022989"/>
    </source>
</evidence>
<name>A0A6C0P1H8_9BACL</name>
<dbReference type="EMBL" id="CP048286">
    <property type="protein sequence ID" value="QHW32307.1"/>
    <property type="molecule type" value="Genomic_DNA"/>
</dbReference>
<dbReference type="PANTHER" id="PTHR34582:SF7">
    <property type="entry name" value="UPF0702 TRANSMEMBRANE PROTEIN YDFS"/>
    <property type="match status" value="1"/>
</dbReference>
<dbReference type="AlphaFoldDB" id="A0A6C0P1H8"/>
<evidence type="ECO:0000256" key="4">
    <source>
        <dbReference type="ARBA" id="ARBA00022692"/>
    </source>
</evidence>
<feature type="domain" description="YetF-like N-terminal transmembrane" evidence="9">
    <location>
        <begin position="45"/>
        <end position="118"/>
    </location>
</feature>
<keyword evidence="4 7" id="KW-0812">Transmembrane</keyword>
<evidence type="ECO:0000313" key="11">
    <source>
        <dbReference type="Proteomes" id="UP000479114"/>
    </source>
</evidence>
<reference evidence="10 11" key="1">
    <citation type="submission" date="2020-02" db="EMBL/GenBank/DDBJ databases">
        <title>Paenibacillus sp. nov., isolated from rhizosphere soil of tomato.</title>
        <authorList>
            <person name="Weon H.-Y."/>
            <person name="Lee S.A."/>
        </authorList>
    </citation>
    <scope>NUCLEOTIDE SEQUENCE [LARGE SCALE GENOMIC DNA]</scope>
    <source>
        <strain evidence="10 11">14171R-81</strain>
    </source>
</reference>
<evidence type="ECO:0000256" key="7">
    <source>
        <dbReference type="SAM" id="Phobius"/>
    </source>
</evidence>
<gene>
    <name evidence="10" type="ORF">GZH47_16830</name>
</gene>
<feature type="transmembrane region" description="Helical" evidence="7">
    <location>
        <begin position="100"/>
        <end position="122"/>
    </location>
</feature>
<keyword evidence="5 7" id="KW-1133">Transmembrane helix</keyword>
<dbReference type="Gene3D" id="3.30.240.20">
    <property type="entry name" value="bsu07140 like domains"/>
    <property type="match status" value="2"/>
</dbReference>
<organism evidence="10 11">
    <name type="scientific">Paenibacillus rhizovicinus</name>
    <dbReference type="NCBI Taxonomy" id="2704463"/>
    <lineage>
        <taxon>Bacteria</taxon>
        <taxon>Bacillati</taxon>
        <taxon>Bacillota</taxon>
        <taxon>Bacilli</taxon>
        <taxon>Bacillales</taxon>
        <taxon>Paenibacillaceae</taxon>
        <taxon>Paenibacillus</taxon>
    </lineage>
</organism>
<comment type="subcellular location">
    <subcellularLocation>
        <location evidence="1">Cell membrane</location>
        <topology evidence="1">Multi-pass membrane protein</topology>
    </subcellularLocation>
</comment>
<feature type="transmembrane region" description="Helical" evidence="7">
    <location>
        <begin position="48"/>
        <end position="67"/>
    </location>
</feature>
<sequence>MIRCNRAALTLFPFGYDLTGKVCARLFWLPIGDSGKKEVLRLHTYWDILIRAIIAILLLLIMANILGKQTISNMTFLDFVTSITIGAIAANLAFNTKLKSTHMVLALIVMGITSVLLSVIALKSRKWRNWISGSPTVLIEGGKILEGNMKKVRYTLDSLDQALREKGIFNMGEVEYAVLEDNGVLSILKKDDYQFVTKRDLKLGGGSLSFPIELIMDGALMEQNLTMNGLTREWLENELRRRGKRIEDVFYAVRGTHKQLFFDYYEDRIRQPVDKE</sequence>
<evidence type="ECO:0000256" key="2">
    <source>
        <dbReference type="ARBA" id="ARBA00006448"/>
    </source>
</evidence>
<evidence type="ECO:0000259" key="8">
    <source>
        <dbReference type="Pfam" id="PF04239"/>
    </source>
</evidence>
<dbReference type="PANTHER" id="PTHR34582">
    <property type="entry name" value="UPF0702 TRANSMEMBRANE PROTEIN YCAP"/>
    <property type="match status" value="1"/>
</dbReference>
<keyword evidence="3" id="KW-1003">Cell membrane</keyword>
<dbReference type="GO" id="GO:0005886">
    <property type="term" value="C:plasma membrane"/>
    <property type="evidence" value="ECO:0007669"/>
    <property type="project" value="UniProtKB-SubCell"/>
</dbReference>